<dbReference type="Gene3D" id="3.30.300.30">
    <property type="match status" value="1"/>
</dbReference>
<dbReference type="EC" id="6.2.1.26" evidence="5"/>
<organism evidence="5 6">
    <name type="scientific">Mastigocoleus testarum BC008</name>
    <dbReference type="NCBI Taxonomy" id="371196"/>
    <lineage>
        <taxon>Bacteria</taxon>
        <taxon>Bacillati</taxon>
        <taxon>Cyanobacteriota</taxon>
        <taxon>Cyanophyceae</taxon>
        <taxon>Nostocales</taxon>
        <taxon>Hapalosiphonaceae</taxon>
        <taxon>Mastigocoleus</taxon>
    </lineage>
</organism>
<dbReference type="InterPro" id="IPR042099">
    <property type="entry name" value="ANL_N_sf"/>
</dbReference>
<reference evidence="5 6" key="1">
    <citation type="journal article" date="2015" name="Genome Announc.">
        <title>Draft Genome of the Euendolithic (true boring) Cyanobacterium Mastigocoleus testarum strain BC008.</title>
        <authorList>
            <person name="Guida B.S."/>
            <person name="Garcia-Pichel F."/>
        </authorList>
    </citation>
    <scope>NUCLEOTIDE SEQUENCE [LARGE SCALE GENOMIC DNA]</scope>
    <source>
        <strain evidence="5 6">BC008</strain>
    </source>
</reference>
<dbReference type="RefSeq" id="WP_027840958.1">
    <property type="nucleotide sequence ID" value="NZ_LMTZ01000091.1"/>
</dbReference>
<evidence type="ECO:0000256" key="1">
    <source>
        <dbReference type="ARBA" id="ARBA00006432"/>
    </source>
</evidence>
<dbReference type="InterPro" id="IPR025110">
    <property type="entry name" value="AMP-bd_C"/>
</dbReference>
<proteinExistence type="inferred from homology"/>
<dbReference type="GO" id="GO:0008756">
    <property type="term" value="F:o-succinylbenzoate-CoA ligase activity"/>
    <property type="evidence" value="ECO:0007669"/>
    <property type="project" value="UniProtKB-EC"/>
</dbReference>
<dbReference type="OrthoDB" id="9765680at2"/>
<dbReference type="Gene3D" id="3.40.50.12780">
    <property type="entry name" value="N-terminal domain of ligase-like"/>
    <property type="match status" value="1"/>
</dbReference>
<evidence type="ECO:0000313" key="6">
    <source>
        <dbReference type="Proteomes" id="UP000053372"/>
    </source>
</evidence>
<protein>
    <submittedName>
        <fullName evidence="5">2-succinylbenzoate-CoA ligase</fullName>
        <ecNumber evidence="5">6.2.1.26</ecNumber>
    </submittedName>
</protein>
<evidence type="ECO:0000259" key="4">
    <source>
        <dbReference type="Pfam" id="PF13193"/>
    </source>
</evidence>
<evidence type="ECO:0000259" key="3">
    <source>
        <dbReference type="Pfam" id="PF00501"/>
    </source>
</evidence>
<dbReference type="InterPro" id="IPR045851">
    <property type="entry name" value="AMP-bd_C_sf"/>
</dbReference>
<accession>A0A0V7ZRJ5</accession>
<name>A0A0V7ZRJ5_9CYAN</name>
<dbReference type="GO" id="GO:0006631">
    <property type="term" value="P:fatty acid metabolic process"/>
    <property type="evidence" value="ECO:0007669"/>
    <property type="project" value="TreeGrafter"/>
</dbReference>
<dbReference type="AlphaFoldDB" id="A0A0V7ZRJ5"/>
<feature type="domain" description="AMP-dependent synthetase/ligase" evidence="3">
    <location>
        <begin position="125"/>
        <end position="332"/>
    </location>
</feature>
<evidence type="ECO:0000313" key="5">
    <source>
        <dbReference type="EMBL" id="KST67086.1"/>
    </source>
</evidence>
<dbReference type="Pfam" id="PF13193">
    <property type="entry name" value="AMP-binding_C"/>
    <property type="match status" value="1"/>
</dbReference>
<evidence type="ECO:0000256" key="2">
    <source>
        <dbReference type="ARBA" id="ARBA00022598"/>
    </source>
</evidence>
<dbReference type="Proteomes" id="UP000053372">
    <property type="component" value="Unassembled WGS sequence"/>
</dbReference>
<gene>
    <name evidence="5" type="ORF">BC008_28260</name>
</gene>
<dbReference type="Pfam" id="PF00501">
    <property type="entry name" value="AMP-binding"/>
    <property type="match status" value="1"/>
</dbReference>
<keyword evidence="2 5" id="KW-0436">Ligase</keyword>
<dbReference type="InterPro" id="IPR000873">
    <property type="entry name" value="AMP-dep_synth/lig_dom"/>
</dbReference>
<keyword evidence="6" id="KW-1185">Reference proteome</keyword>
<dbReference type="SUPFAM" id="SSF56801">
    <property type="entry name" value="Acetyl-CoA synthetase-like"/>
    <property type="match status" value="1"/>
</dbReference>
<feature type="domain" description="AMP-binding enzyme C-terminal" evidence="4">
    <location>
        <begin position="377"/>
        <end position="451"/>
    </location>
</feature>
<comment type="similarity">
    <text evidence="1">Belongs to the ATP-dependent AMP-binding enzyme family.</text>
</comment>
<sequence>MLENWISHLSNEWLVCENNHQFLPIVEKLYLQLIEFKQNEKIPNILLVERQPVSFIAGLIAAIAAKCPIFICNPDWQYQEWQQVFDLVKPDIIWGEEISEKQNTITHKISVQEKFYLSDSQFSPIMIPTGGSSGEIKFAIHTWETLTASSQGFQKYFQIPQVNSICVLPLHHVSGLMQLIRSFTSNGRLVILPFRELENDQLKKYQRYNIDHSKFFTSLVPTQLQRLIQKSDSSRWLSQFKTVLLGGAPAWDELLSKARYYNIPLALTYGMTETASQVATLKPEDFLKGKLGCGQVLPHAKVYIYNNKKYKLKSNKIGKLNIDAQSLFLGYYPHIRNKSESLKVDDLGLLDEENYLYVMGRDSDKIITGGENVYPLEVESAIRQTEMVSDICVIGVADKIWGEAVTAIYVPKSTDITSSELKSQLTIKISKFKIPKYWIPVSSLGRNSQGKINRQKLHEIARNKLSLNLTKSQNPKS</sequence>
<dbReference type="PANTHER" id="PTHR43201">
    <property type="entry name" value="ACYL-COA SYNTHETASE"/>
    <property type="match status" value="1"/>
</dbReference>
<dbReference type="EMBL" id="LMTZ01000091">
    <property type="protein sequence ID" value="KST67086.1"/>
    <property type="molecule type" value="Genomic_DNA"/>
</dbReference>
<dbReference type="NCBIfam" id="NF005662">
    <property type="entry name" value="PRK07445.1-4"/>
    <property type="match status" value="1"/>
</dbReference>
<comment type="caution">
    <text evidence="5">The sequence shown here is derived from an EMBL/GenBank/DDBJ whole genome shotgun (WGS) entry which is preliminary data.</text>
</comment>
<dbReference type="GO" id="GO:0031956">
    <property type="term" value="F:medium-chain fatty acid-CoA ligase activity"/>
    <property type="evidence" value="ECO:0007669"/>
    <property type="project" value="TreeGrafter"/>
</dbReference>
<dbReference type="PANTHER" id="PTHR43201:SF5">
    <property type="entry name" value="MEDIUM-CHAIN ACYL-COA LIGASE ACSF2, MITOCHONDRIAL"/>
    <property type="match status" value="1"/>
</dbReference>